<dbReference type="PANTHER" id="PTHR22953">
    <property type="entry name" value="ACID PHOSPHATASE RELATED"/>
    <property type="match status" value="1"/>
</dbReference>
<dbReference type="Gene3D" id="2.60.40.380">
    <property type="entry name" value="Purple acid phosphatase-like, N-terminal"/>
    <property type="match status" value="1"/>
</dbReference>
<dbReference type="SUPFAM" id="SSF49363">
    <property type="entry name" value="Purple acid phosphatase, N-terminal domain"/>
    <property type="match status" value="1"/>
</dbReference>
<dbReference type="Gene3D" id="3.60.21.10">
    <property type="match status" value="1"/>
</dbReference>
<dbReference type="SUPFAM" id="SSF56300">
    <property type="entry name" value="Metallo-dependent phosphatases"/>
    <property type="match status" value="1"/>
</dbReference>
<dbReference type="InterPro" id="IPR008963">
    <property type="entry name" value="Purple_acid_Pase-like_N"/>
</dbReference>
<dbReference type="InterPro" id="IPR004843">
    <property type="entry name" value="Calcineurin-like_PHP"/>
</dbReference>
<reference evidence="5" key="2">
    <citation type="journal article" date="2021" name="PeerJ">
        <title>Extensive microbial diversity within the chicken gut microbiome revealed by metagenomics and culture.</title>
        <authorList>
            <person name="Gilroy R."/>
            <person name="Ravi A."/>
            <person name="Getino M."/>
            <person name="Pursley I."/>
            <person name="Horton D.L."/>
            <person name="Alikhan N.F."/>
            <person name="Baker D."/>
            <person name="Gharbi K."/>
            <person name="Hall N."/>
            <person name="Watson M."/>
            <person name="Adriaenssens E.M."/>
            <person name="Foster-Nyarko E."/>
            <person name="Jarju S."/>
            <person name="Secka A."/>
            <person name="Antonio M."/>
            <person name="Oren A."/>
            <person name="Chaudhuri R.R."/>
            <person name="La Ragione R."/>
            <person name="Hildebrand F."/>
            <person name="Pallen M.J."/>
        </authorList>
    </citation>
    <scope>NUCLEOTIDE SEQUENCE</scope>
    <source>
        <strain evidence="5">17073</strain>
    </source>
</reference>
<dbReference type="Pfam" id="PF00149">
    <property type="entry name" value="Metallophos"/>
    <property type="match status" value="1"/>
</dbReference>
<dbReference type="EMBL" id="DVMS01000109">
    <property type="protein sequence ID" value="HIU38786.1"/>
    <property type="molecule type" value="Genomic_DNA"/>
</dbReference>
<feature type="domain" description="Calcineurin-like phosphoesterase" evidence="3">
    <location>
        <begin position="147"/>
        <end position="336"/>
    </location>
</feature>
<gene>
    <name evidence="5" type="ORF">IAD18_03865</name>
</gene>
<evidence type="ECO:0000256" key="2">
    <source>
        <dbReference type="SAM" id="SignalP"/>
    </source>
</evidence>
<dbReference type="GO" id="GO:0003993">
    <property type="term" value="F:acid phosphatase activity"/>
    <property type="evidence" value="ECO:0007669"/>
    <property type="project" value="InterPro"/>
</dbReference>
<feature type="signal peptide" evidence="2">
    <location>
        <begin position="1"/>
        <end position="26"/>
    </location>
</feature>
<organism evidence="5 6">
    <name type="scientific">Candidatus Limisoma intestinavium</name>
    <dbReference type="NCBI Taxonomy" id="2840856"/>
    <lineage>
        <taxon>Bacteria</taxon>
        <taxon>Pseudomonadati</taxon>
        <taxon>Bacteroidota</taxon>
        <taxon>Bacteroidia</taxon>
        <taxon>Bacteroidales</taxon>
        <taxon>Candidatus Limisoma</taxon>
    </lineage>
</organism>
<reference evidence="5" key="1">
    <citation type="submission" date="2020-10" db="EMBL/GenBank/DDBJ databases">
        <authorList>
            <person name="Gilroy R."/>
        </authorList>
    </citation>
    <scope>NUCLEOTIDE SEQUENCE</scope>
    <source>
        <strain evidence="5">17073</strain>
    </source>
</reference>
<dbReference type="InterPro" id="IPR029052">
    <property type="entry name" value="Metallo-depent_PP-like"/>
</dbReference>
<sequence length="430" mass="48524">MKLKSYLNKTFIALSAAIMASATVWAEAPCTAIVNPGADATTSVRINWHSDLNGPDTYCYFTTADDTDWSDAQRIEPTREECTVYDNMYSKTPTGQDFYESARFTRNVASLEKLQPGTRYMYRLGEKSDGEIRYFSTLPDNGTWTAAIISDFHSYTPLPSRKQAAMKMLDKLKEVNGGDFDMILHVGDITAWGGSYSFWKDLYNESYFRNYMWAGVNGNHDDMDRTSTFNGNHFFKNANANPLNGYEGQEGVCYYTQLGDLLLICLNSEAMRSPEGLTAAQNWVKEVIANNPSKYTAVMEHYQWFYGDQGSTSQFSRWNELFDKYEVNFALGGNNHIYVSTHPIKDGQVVEPGKGTVYIQTPSSDNERGRNVRSKELTDNAELIKERWTEGAATVGAMLMKVTPANIEISLYNRNGELIDSNVIMPRIPN</sequence>
<comment type="caution">
    <text evidence="5">The sequence shown here is derived from an EMBL/GenBank/DDBJ whole genome shotgun (WGS) entry which is preliminary data.</text>
</comment>
<name>A0A9D1LHC5_9BACT</name>
<keyword evidence="1 2" id="KW-0732">Signal</keyword>
<dbReference type="AlphaFoldDB" id="A0A9D1LHC5"/>
<evidence type="ECO:0000259" key="3">
    <source>
        <dbReference type="Pfam" id="PF00149"/>
    </source>
</evidence>
<accession>A0A9D1LHC5</accession>
<evidence type="ECO:0000313" key="5">
    <source>
        <dbReference type="EMBL" id="HIU38786.1"/>
    </source>
</evidence>
<feature type="chain" id="PRO_5039345456" evidence="2">
    <location>
        <begin position="27"/>
        <end position="430"/>
    </location>
</feature>
<evidence type="ECO:0000313" key="6">
    <source>
        <dbReference type="Proteomes" id="UP000824076"/>
    </source>
</evidence>
<protein>
    <submittedName>
        <fullName evidence="5">Metallophosphoesterase family protein</fullName>
    </submittedName>
</protein>
<proteinExistence type="predicted"/>
<feature type="domain" description="Purple acid phosphatase N-terminal" evidence="4">
    <location>
        <begin position="32"/>
        <end position="132"/>
    </location>
</feature>
<dbReference type="Pfam" id="PF16656">
    <property type="entry name" value="Pur_ac_phosph_N"/>
    <property type="match status" value="1"/>
</dbReference>
<dbReference type="InterPro" id="IPR015914">
    <property type="entry name" value="PAPs_N"/>
</dbReference>
<dbReference type="PANTHER" id="PTHR22953:SF153">
    <property type="entry name" value="PURPLE ACID PHOSPHATASE"/>
    <property type="match status" value="1"/>
</dbReference>
<evidence type="ECO:0000256" key="1">
    <source>
        <dbReference type="ARBA" id="ARBA00022729"/>
    </source>
</evidence>
<evidence type="ECO:0000259" key="4">
    <source>
        <dbReference type="Pfam" id="PF16656"/>
    </source>
</evidence>
<dbReference type="InterPro" id="IPR039331">
    <property type="entry name" value="PAPs-like"/>
</dbReference>
<dbReference type="Proteomes" id="UP000824076">
    <property type="component" value="Unassembled WGS sequence"/>
</dbReference>
<dbReference type="GO" id="GO:0046872">
    <property type="term" value="F:metal ion binding"/>
    <property type="evidence" value="ECO:0007669"/>
    <property type="project" value="InterPro"/>
</dbReference>